<gene>
    <name evidence="2" type="ORF">I4J89_40915</name>
</gene>
<evidence type="ECO:0000313" key="3">
    <source>
        <dbReference type="Proteomes" id="UP000598146"/>
    </source>
</evidence>
<accession>A0A931CK03</accession>
<dbReference type="AlphaFoldDB" id="A0A931CK03"/>
<evidence type="ECO:0000313" key="2">
    <source>
        <dbReference type="EMBL" id="MBG0567821.1"/>
    </source>
</evidence>
<protein>
    <submittedName>
        <fullName evidence="2">Helix-turn-helix transcriptional regulator</fullName>
    </submittedName>
</protein>
<dbReference type="InterPro" id="IPR051011">
    <property type="entry name" value="Metal_resp_trans_reg"/>
</dbReference>
<dbReference type="SUPFAM" id="SSF46785">
    <property type="entry name" value="Winged helix' DNA-binding domain"/>
    <property type="match status" value="1"/>
</dbReference>
<dbReference type="InterPro" id="IPR000835">
    <property type="entry name" value="HTH_MarR-typ"/>
</dbReference>
<dbReference type="Proteomes" id="UP000598146">
    <property type="component" value="Unassembled WGS sequence"/>
</dbReference>
<keyword evidence="3" id="KW-1185">Reference proteome</keyword>
<dbReference type="GO" id="GO:0003700">
    <property type="term" value="F:DNA-binding transcription factor activity"/>
    <property type="evidence" value="ECO:0007669"/>
    <property type="project" value="InterPro"/>
</dbReference>
<dbReference type="InterPro" id="IPR011991">
    <property type="entry name" value="ArsR-like_HTH"/>
</dbReference>
<dbReference type="Pfam" id="PF12802">
    <property type="entry name" value="MarR_2"/>
    <property type="match status" value="1"/>
</dbReference>
<comment type="caution">
    <text evidence="2">The sequence shown here is derived from an EMBL/GenBank/DDBJ whole genome shotgun (WGS) entry which is preliminary data.</text>
</comment>
<dbReference type="EMBL" id="JADQTO010000031">
    <property type="protein sequence ID" value="MBG0567821.1"/>
    <property type="molecule type" value="Genomic_DNA"/>
</dbReference>
<dbReference type="PANTHER" id="PTHR43132">
    <property type="entry name" value="ARSENICAL RESISTANCE OPERON REPRESSOR ARSR-RELATED"/>
    <property type="match status" value="1"/>
</dbReference>
<dbReference type="Gene3D" id="1.10.10.10">
    <property type="entry name" value="Winged helix-like DNA-binding domain superfamily/Winged helix DNA-binding domain"/>
    <property type="match status" value="1"/>
</dbReference>
<dbReference type="InterPro" id="IPR036390">
    <property type="entry name" value="WH_DNA-bd_sf"/>
</dbReference>
<dbReference type="InterPro" id="IPR036388">
    <property type="entry name" value="WH-like_DNA-bd_sf"/>
</dbReference>
<dbReference type="CDD" id="cd00090">
    <property type="entry name" value="HTH_ARSR"/>
    <property type="match status" value="1"/>
</dbReference>
<proteinExistence type="predicted"/>
<reference evidence="2" key="1">
    <citation type="submission" date="2020-11" db="EMBL/GenBank/DDBJ databases">
        <title>Isolation and identification of active actinomycetes.</title>
        <authorList>
            <person name="Sun X."/>
        </authorList>
    </citation>
    <scope>NUCLEOTIDE SEQUENCE</scope>
    <source>
        <strain evidence="2">NEAU-A11</strain>
    </source>
</reference>
<name>A0A931CK03_9ACTN</name>
<dbReference type="PANTHER" id="PTHR43132:SF8">
    <property type="entry name" value="HTH-TYPE TRANSCRIPTIONAL REGULATOR KMTR"/>
    <property type="match status" value="1"/>
</dbReference>
<feature type="domain" description="HTH marR-type" evidence="1">
    <location>
        <begin position="40"/>
        <end position="89"/>
    </location>
</feature>
<sequence length="121" mass="12467">MDDAQVNPPRAVSRYVVPPLSASGGSLMTGPSALASLIGRTRARVLAEIGAAGGHTTTEIARRLLISPASASEHAYALRAAGLISTERAGVCVEHRITRLGRALLFAPGRGGANRSPTVSR</sequence>
<organism evidence="2 3">
    <name type="scientific">Actinoplanes aureus</name>
    <dbReference type="NCBI Taxonomy" id="2792083"/>
    <lineage>
        <taxon>Bacteria</taxon>
        <taxon>Bacillati</taxon>
        <taxon>Actinomycetota</taxon>
        <taxon>Actinomycetes</taxon>
        <taxon>Micromonosporales</taxon>
        <taxon>Micromonosporaceae</taxon>
        <taxon>Actinoplanes</taxon>
    </lineage>
</organism>
<evidence type="ECO:0000259" key="1">
    <source>
        <dbReference type="Pfam" id="PF12802"/>
    </source>
</evidence>